<accession>A0AAD6W6C8</accession>
<sequence length="137" mass="14990">MIMLDLLSDLPFFINILFPDGGTLKQSVFFYEFLLKFCKHCRMQGHIGLICPKVVIGEEVNSDTPMKARKKHISPSSLDPLMKAVAMDVNSGNQSVPQSDFPSSSKVVAAIVIVSDNAATSREKKKAKLSFTSISPA</sequence>
<keyword evidence="2" id="KW-1185">Reference proteome</keyword>
<name>A0AAD6W6C8_9ROSI</name>
<reference evidence="1 2" key="1">
    <citation type="journal article" date="2023" name="Mol. Ecol. Resour.">
        <title>Chromosome-level genome assembly of a triploid poplar Populus alba 'Berolinensis'.</title>
        <authorList>
            <person name="Chen S."/>
            <person name="Yu Y."/>
            <person name="Wang X."/>
            <person name="Wang S."/>
            <person name="Zhang T."/>
            <person name="Zhou Y."/>
            <person name="He R."/>
            <person name="Meng N."/>
            <person name="Wang Y."/>
            <person name="Liu W."/>
            <person name="Liu Z."/>
            <person name="Liu J."/>
            <person name="Guo Q."/>
            <person name="Huang H."/>
            <person name="Sederoff R.R."/>
            <person name="Wang G."/>
            <person name="Qu G."/>
            <person name="Chen S."/>
        </authorList>
    </citation>
    <scope>NUCLEOTIDE SEQUENCE [LARGE SCALE GENOMIC DNA]</scope>
    <source>
        <strain evidence="1">SC-2020</strain>
    </source>
</reference>
<dbReference type="AlphaFoldDB" id="A0AAD6W6C8"/>
<evidence type="ECO:0000313" key="2">
    <source>
        <dbReference type="Proteomes" id="UP001164929"/>
    </source>
</evidence>
<dbReference type="Proteomes" id="UP001164929">
    <property type="component" value="Chromosome 4"/>
</dbReference>
<gene>
    <name evidence="1" type="ORF">NC653_011427</name>
</gene>
<proteinExistence type="predicted"/>
<dbReference type="EMBL" id="JAQIZT010000004">
    <property type="protein sequence ID" value="KAJ7000965.1"/>
    <property type="molecule type" value="Genomic_DNA"/>
</dbReference>
<evidence type="ECO:0000313" key="1">
    <source>
        <dbReference type="EMBL" id="KAJ7000965.1"/>
    </source>
</evidence>
<organism evidence="1 2">
    <name type="scientific">Populus alba x Populus x berolinensis</name>
    <dbReference type="NCBI Taxonomy" id="444605"/>
    <lineage>
        <taxon>Eukaryota</taxon>
        <taxon>Viridiplantae</taxon>
        <taxon>Streptophyta</taxon>
        <taxon>Embryophyta</taxon>
        <taxon>Tracheophyta</taxon>
        <taxon>Spermatophyta</taxon>
        <taxon>Magnoliopsida</taxon>
        <taxon>eudicotyledons</taxon>
        <taxon>Gunneridae</taxon>
        <taxon>Pentapetalae</taxon>
        <taxon>rosids</taxon>
        <taxon>fabids</taxon>
        <taxon>Malpighiales</taxon>
        <taxon>Salicaceae</taxon>
        <taxon>Saliceae</taxon>
        <taxon>Populus</taxon>
    </lineage>
</organism>
<protein>
    <submittedName>
        <fullName evidence="1">Uncharacterized protein</fullName>
    </submittedName>
</protein>
<comment type="caution">
    <text evidence="1">The sequence shown here is derived from an EMBL/GenBank/DDBJ whole genome shotgun (WGS) entry which is preliminary data.</text>
</comment>